<dbReference type="Pfam" id="PF14759">
    <property type="entry name" value="Reductase_C"/>
    <property type="match status" value="1"/>
</dbReference>
<gene>
    <name evidence="7" type="ORF">BJ982_001363</name>
</gene>
<keyword evidence="2" id="KW-0285">Flavoprotein</keyword>
<evidence type="ECO:0000313" key="8">
    <source>
        <dbReference type="Proteomes" id="UP000542210"/>
    </source>
</evidence>
<dbReference type="Gene3D" id="3.30.390.30">
    <property type="match status" value="1"/>
</dbReference>
<keyword evidence="8" id="KW-1185">Reference proteome</keyword>
<dbReference type="Pfam" id="PF07992">
    <property type="entry name" value="Pyr_redox_2"/>
    <property type="match status" value="1"/>
</dbReference>
<comment type="caution">
    <text evidence="7">The sequence shown here is derived from an EMBL/GenBank/DDBJ whole genome shotgun (WGS) entry which is preliminary data.</text>
</comment>
<dbReference type="GO" id="GO:0051213">
    <property type="term" value="F:dioxygenase activity"/>
    <property type="evidence" value="ECO:0007669"/>
    <property type="project" value="UniProtKB-KW"/>
</dbReference>
<dbReference type="InterPro" id="IPR050446">
    <property type="entry name" value="FAD-oxidoreductase/Apoptosis"/>
</dbReference>
<dbReference type="GO" id="GO:0005737">
    <property type="term" value="C:cytoplasm"/>
    <property type="evidence" value="ECO:0007669"/>
    <property type="project" value="TreeGrafter"/>
</dbReference>
<dbReference type="InterPro" id="IPR036188">
    <property type="entry name" value="FAD/NAD-bd_sf"/>
</dbReference>
<dbReference type="PRINTS" id="PR00411">
    <property type="entry name" value="PNDRDTASEI"/>
</dbReference>
<evidence type="ECO:0000259" key="5">
    <source>
        <dbReference type="Pfam" id="PF07992"/>
    </source>
</evidence>
<evidence type="ECO:0000256" key="4">
    <source>
        <dbReference type="ARBA" id="ARBA00023002"/>
    </source>
</evidence>
<dbReference type="EC" id="1.18.1.3" evidence="7"/>
<evidence type="ECO:0000313" key="7">
    <source>
        <dbReference type="EMBL" id="MBB4699819.1"/>
    </source>
</evidence>
<evidence type="ECO:0000256" key="2">
    <source>
        <dbReference type="ARBA" id="ARBA00022630"/>
    </source>
</evidence>
<comment type="cofactor">
    <cofactor evidence="1">
        <name>FAD</name>
        <dbReference type="ChEBI" id="CHEBI:57692"/>
    </cofactor>
</comment>
<feature type="domain" description="Reductase C-terminal" evidence="6">
    <location>
        <begin position="327"/>
        <end position="401"/>
    </location>
</feature>
<dbReference type="AlphaFoldDB" id="A0A7W7G8S5"/>
<evidence type="ECO:0000259" key="6">
    <source>
        <dbReference type="Pfam" id="PF14759"/>
    </source>
</evidence>
<dbReference type="InterPro" id="IPR016156">
    <property type="entry name" value="FAD/NAD-linked_Rdtase_dimer_sf"/>
</dbReference>
<dbReference type="Proteomes" id="UP000542210">
    <property type="component" value="Unassembled WGS sequence"/>
</dbReference>
<organism evidence="7 8">
    <name type="scientific">Sphaerisporangium siamense</name>
    <dbReference type="NCBI Taxonomy" id="795645"/>
    <lineage>
        <taxon>Bacteria</taxon>
        <taxon>Bacillati</taxon>
        <taxon>Actinomycetota</taxon>
        <taxon>Actinomycetes</taxon>
        <taxon>Streptosporangiales</taxon>
        <taxon>Streptosporangiaceae</taxon>
        <taxon>Sphaerisporangium</taxon>
    </lineage>
</organism>
<dbReference type="InterPro" id="IPR028202">
    <property type="entry name" value="Reductase_C"/>
</dbReference>
<dbReference type="SUPFAM" id="SSF55424">
    <property type="entry name" value="FAD/NAD-linked reductases, dimerisation (C-terminal) domain"/>
    <property type="match status" value="1"/>
</dbReference>
<keyword evidence="3" id="KW-0274">FAD</keyword>
<accession>A0A7W7G8S5</accession>
<sequence length="415" mass="44140">MTDHRRRAGRVVIVGAGTAGVQLADSLRAGGHDGPIVLIGDEPALPYQRPPLSKEYLTGPDGAIAPPLRGESFYTGNDIELRRGEAVTEIDTSRRHAVLDGGERVAYDHLVLATGARNRTLDLPGSGLAGVTSLRTLADSAHLRRRLTTAGRVVVLGAGFVGLEFTAAARLRGVEAVVFETAARPMARVASPALSEFIARVHTEMGTELRHGQSVVEITGTAGAVAAVRTGRGELLETDLVLVCVGAAPADELARRAGITVENGIRVDDRFRTSAPGIWAIGDCASFPDSRSGRRLRLESVQNASAQARVLARVMLGDDVRYSDVPWFWSNQGSIRLQIAGVRFDGDRALSLGDPAGGSFSVLSFREDRLVAVESVNRPRDHVSARRALAKRLSLRPEEVVAGFDLGDLVGGASR</sequence>
<feature type="domain" description="FAD/NAD(P)-binding" evidence="5">
    <location>
        <begin position="10"/>
        <end position="308"/>
    </location>
</feature>
<dbReference type="RefSeq" id="WP_184877607.1">
    <property type="nucleotide sequence ID" value="NZ_BOOV01000010.1"/>
</dbReference>
<dbReference type="PRINTS" id="PR00368">
    <property type="entry name" value="FADPNR"/>
</dbReference>
<dbReference type="SUPFAM" id="SSF51905">
    <property type="entry name" value="FAD/NAD(P)-binding domain"/>
    <property type="match status" value="1"/>
</dbReference>
<keyword evidence="4 7" id="KW-0560">Oxidoreductase</keyword>
<dbReference type="PANTHER" id="PTHR43557">
    <property type="entry name" value="APOPTOSIS-INDUCING FACTOR 1"/>
    <property type="match status" value="1"/>
</dbReference>
<proteinExistence type="predicted"/>
<dbReference type="Gene3D" id="3.50.50.60">
    <property type="entry name" value="FAD/NAD(P)-binding domain"/>
    <property type="match status" value="2"/>
</dbReference>
<evidence type="ECO:0000256" key="1">
    <source>
        <dbReference type="ARBA" id="ARBA00001974"/>
    </source>
</evidence>
<dbReference type="EMBL" id="JACHND010000001">
    <property type="protein sequence ID" value="MBB4699819.1"/>
    <property type="molecule type" value="Genomic_DNA"/>
</dbReference>
<evidence type="ECO:0000256" key="3">
    <source>
        <dbReference type="ARBA" id="ARBA00022827"/>
    </source>
</evidence>
<name>A0A7W7G8S5_9ACTN</name>
<protein>
    <submittedName>
        <fullName evidence="7">3-phenylpropionate/trans-cinnamate dioxygenase ferredoxin reductase subunit</fullName>
        <ecNumber evidence="7">1.18.1.3</ecNumber>
    </submittedName>
</protein>
<dbReference type="GO" id="GO:0008860">
    <property type="term" value="F:ferredoxin-NAD+ reductase activity"/>
    <property type="evidence" value="ECO:0007669"/>
    <property type="project" value="UniProtKB-EC"/>
</dbReference>
<dbReference type="PANTHER" id="PTHR43557:SF2">
    <property type="entry name" value="RIESKE DOMAIN-CONTAINING PROTEIN-RELATED"/>
    <property type="match status" value="1"/>
</dbReference>
<dbReference type="GO" id="GO:0016651">
    <property type="term" value="F:oxidoreductase activity, acting on NAD(P)H"/>
    <property type="evidence" value="ECO:0007669"/>
    <property type="project" value="TreeGrafter"/>
</dbReference>
<dbReference type="InterPro" id="IPR023753">
    <property type="entry name" value="FAD/NAD-binding_dom"/>
</dbReference>
<keyword evidence="7" id="KW-0223">Dioxygenase</keyword>
<reference evidence="7 8" key="1">
    <citation type="submission" date="2020-08" db="EMBL/GenBank/DDBJ databases">
        <title>Sequencing the genomes of 1000 actinobacteria strains.</title>
        <authorList>
            <person name="Klenk H.-P."/>
        </authorList>
    </citation>
    <scope>NUCLEOTIDE SEQUENCE [LARGE SCALE GENOMIC DNA]</scope>
    <source>
        <strain evidence="7 8">DSM 45784</strain>
    </source>
</reference>